<name>A0A0L6VTT6_9BASI</name>
<evidence type="ECO:0000256" key="1">
    <source>
        <dbReference type="SAM" id="MobiDB-lite"/>
    </source>
</evidence>
<accession>A0A0L6VTT6</accession>
<dbReference type="Gene3D" id="3.40.50.720">
    <property type="entry name" value="NAD(P)-binding Rossmann-like Domain"/>
    <property type="match status" value="1"/>
</dbReference>
<dbReference type="AlphaFoldDB" id="A0A0L6VTT6"/>
<dbReference type="SUPFAM" id="SSF51735">
    <property type="entry name" value="NAD(P)-binding Rossmann-fold domains"/>
    <property type="match status" value="1"/>
</dbReference>
<gene>
    <name evidence="3" type="ORF">VP01_111g7</name>
</gene>
<evidence type="ECO:0000259" key="2">
    <source>
        <dbReference type="Pfam" id="PF08240"/>
    </source>
</evidence>
<dbReference type="InterPro" id="IPR050700">
    <property type="entry name" value="YIM1/Zinc_Alcohol_DH_Fams"/>
</dbReference>
<dbReference type="PANTHER" id="PTHR11695">
    <property type="entry name" value="ALCOHOL DEHYDROGENASE RELATED"/>
    <property type="match status" value="1"/>
</dbReference>
<reference evidence="3 4" key="1">
    <citation type="submission" date="2015-08" db="EMBL/GenBank/DDBJ databases">
        <title>Next Generation Sequencing and Analysis of the Genome of Puccinia sorghi L Schw, the Causal Agent of Maize Common Rust.</title>
        <authorList>
            <person name="Rochi L."/>
            <person name="Burguener G."/>
            <person name="Darino M."/>
            <person name="Turjanski A."/>
            <person name="Kreff E."/>
            <person name="Dieguez M.J."/>
            <person name="Sacco F."/>
        </authorList>
    </citation>
    <scope>NUCLEOTIDE SEQUENCE [LARGE SCALE GENOMIC DNA]</scope>
    <source>
        <strain evidence="3 4">RO10H11247</strain>
    </source>
</reference>
<dbReference type="GO" id="GO:0005739">
    <property type="term" value="C:mitochondrion"/>
    <property type="evidence" value="ECO:0007669"/>
    <property type="project" value="TreeGrafter"/>
</dbReference>
<feature type="domain" description="Alcohol dehydrogenase-like N-terminal" evidence="2">
    <location>
        <begin position="96"/>
        <end position="179"/>
    </location>
</feature>
<dbReference type="Pfam" id="PF08240">
    <property type="entry name" value="ADH_N"/>
    <property type="match status" value="1"/>
</dbReference>
<dbReference type="STRING" id="27349.A0A0L6VTT6"/>
<dbReference type="PANTHER" id="PTHR11695:SF294">
    <property type="entry name" value="RETICULON-4-INTERACTING PROTEIN 1, MITOCHONDRIAL"/>
    <property type="match status" value="1"/>
</dbReference>
<dbReference type="InterPro" id="IPR013154">
    <property type="entry name" value="ADH-like_N"/>
</dbReference>
<feature type="region of interest" description="Disordered" evidence="1">
    <location>
        <begin position="211"/>
        <end position="230"/>
    </location>
</feature>
<keyword evidence="4" id="KW-1185">Reference proteome</keyword>
<dbReference type="EMBL" id="LAVV01001333">
    <property type="protein sequence ID" value="KNZ63620.1"/>
    <property type="molecule type" value="Genomic_DNA"/>
</dbReference>
<evidence type="ECO:0000313" key="4">
    <source>
        <dbReference type="Proteomes" id="UP000037035"/>
    </source>
</evidence>
<dbReference type="OrthoDB" id="201656at2759"/>
<proteinExistence type="predicted"/>
<protein>
    <recommendedName>
        <fullName evidence="2">Alcohol dehydrogenase-like N-terminal domain-containing protein</fullName>
    </recommendedName>
</protein>
<evidence type="ECO:0000313" key="3">
    <source>
        <dbReference type="EMBL" id="KNZ63620.1"/>
    </source>
</evidence>
<comment type="caution">
    <text evidence="3">The sequence shown here is derived from an EMBL/GenBank/DDBJ whole genome shotgun (WGS) entry which is preliminary data.</text>
</comment>
<dbReference type="Proteomes" id="UP000037035">
    <property type="component" value="Unassembled WGS sequence"/>
</dbReference>
<dbReference type="InterPro" id="IPR036291">
    <property type="entry name" value="NAD(P)-bd_dom_sf"/>
</dbReference>
<dbReference type="InterPro" id="IPR011032">
    <property type="entry name" value="GroES-like_sf"/>
</dbReference>
<organism evidence="3 4">
    <name type="scientific">Puccinia sorghi</name>
    <dbReference type="NCBI Taxonomy" id="27349"/>
    <lineage>
        <taxon>Eukaryota</taxon>
        <taxon>Fungi</taxon>
        <taxon>Dikarya</taxon>
        <taxon>Basidiomycota</taxon>
        <taxon>Pucciniomycotina</taxon>
        <taxon>Pucciniomycetes</taxon>
        <taxon>Pucciniales</taxon>
        <taxon>Pucciniaceae</taxon>
        <taxon>Puccinia</taxon>
    </lineage>
</organism>
<sequence>MAEGIFFLLEVEIDFTGFSGICVFGFTKRDQKQAAGTRDLFASKRVGVFKQVDDNSSNKEEEMQGPEKPIYTVKYTPNELSLTTTSPSEFNNLSSREVLVEVLAVALDQWDLHLICSKGASSRTVTNPTHKQTRRYNDQNFRNSVVPGRSFFGKVIEIGKAVKRLKKGELVYGLQELLKQSGALCGRIKISSDYVAKAPAVMGKYQKACCSTSNSSSSETSTENRQKRADRWASDPLSSIEIACLPLLAVPAALIASTVCVGMPKGSKMLILNGHKGIGRMIVQLMRYFRPSRDLWITVHVPCTATGNLVELEELVEQLEEEGATEVITSESVLGLLHGQHESSFDVVLDTIGGQRIYDGSRRLLHHSGMFVTTVGPASTTSLSKSRFFRLRSLKRHFFKKDSKRIRYWQVTPADGFDGAHPEEIRTVLETISEWLSESDDPQQPLWDDFNSSGGACWPVIGNVVEKLGESLDIFQESLAVSRVGSNAIPGMHLPLVSSVLSPKSLKIEQGKFPFLSFRPKKQNDGLQMTLLIMLVLQEPVDFYEDSRLLRFGSVAVVSMIKHDT</sequence>
<dbReference type="SUPFAM" id="SSF50129">
    <property type="entry name" value="GroES-like"/>
    <property type="match status" value="1"/>
</dbReference>
<dbReference type="VEuPathDB" id="FungiDB:VP01_111g7"/>
<feature type="compositionally biased region" description="Low complexity" evidence="1">
    <location>
        <begin position="211"/>
        <end position="221"/>
    </location>
</feature>
<dbReference type="Gene3D" id="3.90.180.10">
    <property type="entry name" value="Medium-chain alcohol dehydrogenases, catalytic domain"/>
    <property type="match status" value="1"/>
</dbReference>